<feature type="domain" description="HTH tetR-type" evidence="3">
    <location>
        <begin position="1"/>
        <end position="61"/>
    </location>
</feature>
<dbReference type="InterPro" id="IPR001647">
    <property type="entry name" value="HTH_TetR"/>
</dbReference>
<dbReference type="GO" id="GO:0003677">
    <property type="term" value="F:DNA binding"/>
    <property type="evidence" value="ECO:0007669"/>
    <property type="project" value="UniProtKB-UniRule"/>
</dbReference>
<gene>
    <name evidence="4" type="ORF">GM418_24315</name>
</gene>
<feature type="DNA-binding region" description="H-T-H motif" evidence="2">
    <location>
        <begin position="24"/>
        <end position="43"/>
    </location>
</feature>
<protein>
    <submittedName>
        <fullName evidence="4">TetR family transcriptional regulator</fullName>
    </submittedName>
</protein>
<dbReference type="SUPFAM" id="SSF46689">
    <property type="entry name" value="Homeodomain-like"/>
    <property type="match status" value="1"/>
</dbReference>
<dbReference type="Pfam" id="PF00440">
    <property type="entry name" value="TetR_N"/>
    <property type="match status" value="1"/>
</dbReference>
<keyword evidence="5" id="KW-1185">Reference proteome</keyword>
<dbReference type="Proteomes" id="UP000428260">
    <property type="component" value="Chromosome"/>
</dbReference>
<dbReference type="PRINTS" id="PR00455">
    <property type="entry name" value="HTHTETR"/>
</dbReference>
<reference evidence="4 5" key="1">
    <citation type="submission" date="2019-11" db="EMBL/GenBank/DDBJ databases">
        <authorList>
            <person name="Zheng R.K."/>
            <person name="Sun C.M."/>
        </authorList>
    </citation>
    <scope>NUCLEOTIDE SEQUENCE [LARGE SCALE GENOMIC DNA]</scope>
    <source>
        <strain evidence="4 5">WC007</strain>
    </source>
</reference>
<evidence type="ECO:0000256" key="2">
    <source>
        <dbReference type="PROSITE-ProRule" id="PRU00335"/>
    </source>
</evidence>
<dbReference type="EMBL" id="CP046401">
    <property type="protein sequence ID" value="QGY46669.1"/>
    <property type="molecule type" value="Genomic_DNA"/>
</dbReference>
<keyword evidence="1 2" id="KW-0238">DNA-binding</keyword>
<evidence type="ECO:0000256" key="1">
    <source>
        <dbReference type="ARBA" id="ARBA00023125"/>
    </source>
</evidence>
<evidence type="ECO:0000313" key="4">
    <source>
        <dbReference type="EMBL" id="QGY46669.1"/>
    </source>
</evidence>
<dbReference type="RefSeq" id="WP_158869797.1">
    <property type="nucleotide sequence ID" value="NZ_CP046401.1"/>
</dbReference>
<dbReference type="KEGG" id="mcos:GM418_24315"/>
<organism evidence="4 5">
    <name type="scientific">Maribellus comscasis</name>
    <dbReference type="NCBI Taxonomy" id="2681766"/>
    <lineage>
        <taxon>Bacteria</taxon>
        <taxon>Pseudomonadati</taxon>
        <taxon>Bacteroidota</taxon>
        <taxon>Bacteroidia</taxon>
        <taxon>Marinilabiliales</taxon>
        <taxon>Prolixibacteraceae</taxon>
        <taxon>Maribellus</taxon>
    </lineage>
</organism>
<evidence type="ECO:0000259" key="3">
    <source>
        <dbReference type="PROSITE" id="PS50977"/>
    </source>
</evidence>
<sequence>MIDENKIIEKSSELYIKYGIKSVSVDDVAFVLGISKKTLYEHIENKNALIQKVVETNLFNFFDDILSKIEQEDDVFKSLCTIALYTLKMVGKTNPSYVHDLKKYHNSEYRKIIEFRDNKLFKTFENCLKKGIKEGMIIEDTDIRCAFFNQMLKISILNSESDFDYVGSPSVQKMYKMILNDIRGITTMKGHEILEQNYETLLHLK</sequence>
<dbReference type="InterPro" id="IPR009057">
    <property type="entry name" value="Homeodomain-like_sf"/>
</dbReference>
<dbReference type="AlphaFoldDB" id="A0A6I6JZE6"/>
<proteinExistence type="predicted"/>
<dbReference type="Gene3D" id="1.10.357.10">
    <property type="entry name" value="Tetracycline Repressor, domain 2"/>
    <property type="match status" value="1"/>
</dbReference>
<dbReference type="PROSITE" id="PS50977">
    <property type="entry name" value="HTH_TETR_2"/>
    <property type="match status" value="1"/>
</dbReference>
<evidence type="ECO:0000313" key="5">
    <source>
        <dbReference type="Proteomes" id="UP000428260"/>
    </source>
</evidence>
<name>A0A6I6JZE6_9BACT</name>
<accession>A0A6I6JZE6</accession>